<dbReference type="GO" id="GO:0070979">
    <property type="term" value="P:protein K11-linked ubiquitination"/>
    <property type="evidence" value="ECO:0007669"/>
    <property type="project" value="TreeGrafter"/>
</dbReference>
<comment type="caution">
    <text evidence="7">The sequence shown here is derived from an EMBL/GenBank/DDBJ whole genome shotgun (WGS) entry which is preliminary data.</text>
</comment>
<feature type="region of interest" description="Disordered" evidence="4">
    <location>
        <begin position="362"/>
        <end position="387"/>
    </location>
</feature>
<evidence type="ECO:0000259" key="5">
    <source>
        <dbReference type="Pfam" id="PF12859"/>
    </source>
</evidence>
<feature type="compositionally biased region" description="Polar residues" evidence="4">
    <location>
        <begin position="332"/>
        <end position="347"/>
    </location>
</feature>
<accession>A0AAV4CNQ3</accession>
<feature type="compositionally biased region" description="Polar residues" evidence="4">
    <location>
        <begin position="366"/>
        <end position="376"/>
    </location>
</feature>
<feature type="region of interest" description="Disordered" evidence="4">
    <location>
        <begin position="1019"/>
        <end position="1040"/>
    </location>
</feature>
<evidence type="ECO:0000313" key="7">
    <source>
        <dbReference type="EMBL" id="GFO33512.1"/>
    </source>
</evidence>
<dbReference type="Pfam" id="PF12859">
    <property type="entry name" value="ANAPC1"/>
    <property type="match status" value="1"/>
</dbReference>
<evidence type="ECO:0000256" key="4">
    <source>
        <dbReference type="SAM" id="MobiDB-lite"/>
    </source>
</evidence>
<reference evidence="7 8" key="1">
    <citation type="journal article" date="2021" name="Elife">
        <title>Chloroplast acquisition without the gene transfer in kleptoplastic sea slugs, Plakobranchus ocellatus.</title>
        <authorList>
            <person name="Maeda T."/>
            <person name="Takahashi S."/>
            <person name="Yoshida T."/>
            <person name="Shimamura S."/>
            <person name="Takaki Y."/>
            <person name="Nagai Y."/>
            <person name="Toyoda A."/>
            <person name="Suzuki Y."/>
            <person name="Arimoto A."/>
            <person name="Ishii H."/>
            <person name="Satoh N."/>
            <person name="Nishiyama T."/>
            <person name="Hasebe M."/>
            <person name="Maruyama T."/>
            <person name="Minagawa J."/>
            <person name="Obokata J."/>
            <person name="Shigenobu S."/>
        </authorList>
    </citation>
    <scope>NUCLEOTIDE SEQUENCE [LARGE SCALE GENOMIC DNA]</scope>
</reference>
<dbReference type="AlphaFoldDB" id="A0AAV4CNQ3"/>
<organism evidence="7 8">
    <name type="scientific">Plakobranchus ocellatus</name>
    <dbReference type="NCBI Taxonomy" id="259542"/>
    <lineage>
        <taxon>Eukaryota</taxon>
        <taxon>Metazoa</taxon>
        <taxon>Spiralia</taxon>
        <taxon>Lophotrochozoa</taxon>
        <taxon>Mollusca</taxon>
        <taxon>Gastropoda</taxon>
        <taxon>Heterobranchia</taxon>
        <taxon>Euthyneura</taxon>
        <taxon>Panpulmonata</taxon>
        <taxon>Sacoglossa</taxon>
        <taxon>Placobranchoidea</taxon>
        <taxon>Plakobranchidae</taxon>
        <taxon>Plakobranchus</taxon>
    </lineage>
</organism>
<keyword evidence="1" id="KW-0132">Cell division</keyword>
<dbReference type="PANTHER" id="PTHR12827:SF3">
    <property type="entry name" value="ANAPHASE-PROMOTING COMPLEX SUBUNIT 1"/>
    <property type="match status" value="1"/>
</dbReference>
<evidence type="ECO:0000256" key="3">
    <source>
        <dbReference type="ARBA" id="ARBA00023306"/>
    </source>
</evidence>
<dbReference type="EMBL" id="BLXT01006781">
    <property type="protein sequence ID" value="GFO33512.1"/>
    <property type="molecule type" value="Genomic_DNA"/>
</dbReference>
<dbReference type="InterPro" id="IPR049255">
    <property type="entry name" value="Apc1_N"/>
</dbReference>
<feature type="domain" description="Anaphase-promoting complex subunit 1 N-terminal" evidence="5">
    <location>
        <begin position="65"/>
        <end position="185"/>
    </location>
</feature>
<evidence type="ECO:0000259" key="6">
    <source>
        <dbReference type="Pfam" id="PF20518"/>
    </source>
</evidence>
<dbReference type="GO" id="GO:0051301">
    <property type="term" value="P:cell division"/>
    <property type="evidence" value="ECO:0007669"/>
    <property type="project" value="UniProtKB-KW"/>
</dbReference>
<evidence type="ECO:0000256" key="2">
    <source>
        <dbReference type="ARBA" id="ARBA00022776"/>
    </source>
</evidence>
<feature type="domain" description="Anaphase-promoting complex subunit 1 middle" evidence="6">
    <location>
        <begin position="688"/>
        <end position="1012"/>
    </location>
</feature>
<dbReference type="Pfam" id="PF20518">
    <property type="entry name" value="Apc1_MidN"/>
    <property type="match status" value="1"/>
</dbReference>
<dbReference type="InterPro" id="IPR046794">
    <property type="entry name" value="Apc1_MidN"/>
</dbReference>
<gene>
    <name evidence="7" type="ORF">PoB_006001700</name>
</gene>
<dbReference type="InterPro" id="IPR024990">
    <property type="entry name" value="Apc1"/>
</dbReference>
<dbReference type="Proteomes" id="UP000735302">
    <property type="component" value="Unassembled WGS sequence"/>
</dbReference>
<name>A0AAV4CNQ3_9GAST</name>
<evidence type="ECO:0000313" key="8">
    <source>
        <dbReference type="Proteomes" id="UP000735302"/>
    </source>
</evidence>
<dbReference type="PANTHER" id="PTHR12827">
    <property type="entry name" value="MEIOTIC CHECKPOINT REGULATOR TSG24 FAMILY MEMBER"/>
    <property type="match status" value="1"/>
</dbReference>
<evidence type="ECO:0000256" key="1">
    <source>
        <dbReference type="ARBA" id="ARBA00022618"/>
    </source>
</evidence>
<feature type="region of interest" description="Disordered" evidence="4">
    <location>
        <begin position="702"/>
        <end position="726"/>
    </location>
</feature>
<keyword evidence="2" id="KW-0498">Mitosis</keyword>
<dbReference type="GO" id="GO:0060090">
    <property type="term" value="F:molecular adaptor activity"/>
    <property type="evidence" value="ECO:0007669"/>
    <property type="project" value="TreeGrafter"/>
</dbReference>
<keyword evidence="3" id="KW-0131">Cell cycle</keyword>
<dbReference type="GO" id="GO:0005680">
    <property type="term" value="C:anaphase-promoting complex"/>
    <property type="evidence" value="ECO:0007669"/>
    <property type="project" value="InterPro"/>
</dbReference>
<proteinExistence type="predicted"/>
<dbReference type="GO" id="GO:0031145">
    <property type="term" value="P:anaphase-promoting complex-dependent catabolic process"/>
    <property type="evidence" value="ECO:0007669"/>
    <property type="project" value="TreeGrafter"/>
</dbReference>
<keyword evidence="8" id="KW-1185">Reference proteome</keyword>
<dbReference type="GO" id="GO:0007091">
    <property type="term" value="P:metaphase/anaphase transition of mitotic cell cycle"/>
    <property type="evidence" value="ECO:0007669"/>
    <property type="project" value="TreeGrafter"/>
</dbReference>
<sequence>MITSSETQDFVPFGRDYIRHHPGQFQVKRICGPPTKDLAVPLAKSFKDISLHEHFTKESWVFRQHTDTTLAFDEELYVQGPTVVWSRGGQDGVRTVVKTFTMDATVQQALWGTFVLASGDHAVDCRSTMGSSGKEQQGVCVVTSDAINFFLESGGEYLTSLPFQVSHTWKIKNGLLFERSLTPAERTVQKKNCPSQTVIFSLLHPLDDVAPVITRISSPKAPPKELDQLGPAWDANTSLLHNMTPLHSNNNGTSNNCSNNPSNLSSSFSSRQISGMSAIFPPGVPHSASTSSSPLRGFSGKVMSPSGIMRSSPGVGALPMTPGASGFMRSSPGVTVSRPQQSPSTSAGALASVSAPAFYRFHTPSPAHQQGSTSRCSPGRLMSPGPSHHSGMWGGLNESIYGPDPALSIQPNICMELIWTEAAPPIRDGQLGKASKAFLTEDLCGQQFLCFLVPYKQQLRCLKFEESNDGSQLIFGSVSCLHAKDATPIESQRMLLVLEVSGVLVLYSGVVKMSQVHIPVLPMGSGSISVLRSATTPMGSPTRGGEVFTSSRPPSAMDARFDEQMTHISPVSANLEDSTGPLSSPLGPGGLGGGAGGMVTPGNSFIQNLRDNVGNKFSVELLNGSMFRTELPVMTDSPGIDLSLRCLKHLLPKDIALQLMARWYTTRNSPGVSGSISEWTMFTTCLLNLMGYDTTKLGLTAKERQDSPSSPLMLSKRARPSEKGADEDWGYMLGTKHHQHSLSSIQVLKLLPASLTSGSGGPESGRVDLDDGMNDHSHRFSRPCAINTSAPLFPFCPAVLLALHMAYEEVKLNVLLQEELTPFAPLIHQIACDLRCESYADYYRRDFPRLFGEVDDLSQISEEDLHKMQYPQIFPSTCPTVLGWIHLGMSISDPPAMPYIPGLYAILVNKGQPADLVVERSLKKIAPAGHRAPTAEMSFSFARYRHSTLAQGYLQAAKLVMAMAEMGITQRTLDSLPMGVALPLREACLMCRPYPPPDWPLPAYKLTGRQDMHELVSLTHTSPSYRPPQSAPEEKEEVEKDDYDGMEHLDEEVLRLRFPRDLRLKEVRKLLQSSRPVPITIKQLPEVSDHYFMEKQEKVLLAICIRTMALPVGRGIFTLHTCQPLLTETLPIPKLCLTGRAPPRNTTVDLNRVDAPANMSVWPKFHNGVAAGLRIADTTQVDSAWIIYNRPKELNNEFAGFLMALGLNGHLPNLSTFNIHEYISE</sequence>
<protein>
    <submittedName>
        <fullName evidence="7">Anaphase-promoting complex subunit 1</fullName>
    </submittedName>
</protein>
<feature type="region of interest" description="Disordered" evidence="4">
    <location>
        <begin position="330"/>
        <end position="349"/>
    </location>
</feature>
<feature type="non-terminal residue" evidence="7">
    <location>
        <position position="1225"/>
    </location>
</feature>